<dbReference type="InterPro" id="IPR052160">
    <property type="entry name" value="Gypsy_RT_Integrase-like"/>
</dbReference>
<sequence length="286" mass="33373">MGRFPPSDGKEYILVAVDYVSKWVEAIPTRTNTHREVLRFVTRNIFSRYGCLRAIISDGGSHFNNAHFRALLKKYGVHHCVTTPYHPQANGQVEVSNREVKNISKKIIRLDGKDWAHKLPDALWAYRTAYKTPIGMSPFRLIFGKVCHLPVELEHRAYWAIKKLNLSLDEAGKHRLLQLQELQELRRDAYENAEFYKEKTKAFHDKNIRRRTFNVNEKVWLYNSRLKLFPMLISNPKSDKQFKVNGHRLKPYLTTEPPTPADKVNLHLPEVHEDVIKVTPSSHRSL</sequence>
<dbReference type="EMBL" id="LR746274">
    <property type="protein sequence ID" value="CAA7405271.1"/>
    <property type="molecule type" value="Genomic_DNA"/>
</dbReference>
<dbReference type="InterPro" id="IPR012337">
    <property type="entry name" value="RNaseH-like_sf"/>
</dbReference>
<proteinExistence type="predicted"/>
<dbReference type="AlphaFoldDB" id="A0A7I8L5I6"/>
<dbReference type="SUPFAM" id="SSF53098">
    <property type="entry name" value="Ribonuclease H-like"/>
    <property type="match status" value="1"/>
</dbReference>
<dbReference type="Gene3D" id="3.30.420.10">
    <property type="entry name" value="Ribonuclease H-like superfamily/Ribonuclease H"/>
    <property type="match status" value="1"/>
</dbReference>
<dbReference type="OrthoDB" id="1903608at2759"/>
<dbReference type="GO" id="GO:0015074">
    <property type="term" value="P:DNA integration"/>
    <property type="evidence" value="ECO:0007669"/>
    <property type="project" value="InterPro"/>
</dbReference>
<accession>A0A7I8L5I6</accession>
<gene>
    <name evidence="2" type="ORF">SI8410_11015949</name>
</gene>
<dbReference type="PROSITE" id="PS50994">
    <property type="entry name" value="INTEGRASE"/>
    <property type="match status" value="1"/>
</dbReference>
<feature type="domain" description="Integrase catalytic" evidence="1">
    <location>
        <begin position="1"/>
        <end position="146"/>
    </location>
</feature>
<dbReference type="GO" id="GO:0003676">
    <property type="term" value="F:nucleic acid binding"/>
    <property type="evidence" value="ECO:0007669"/>
    <property type="project" value="InterPro"/>
</dbReference>
<dbReference type="InterPro" id="IPR001584">
    <property type="entry name" value="Integrase_cat-core"/>
</dbReference>
<reference evidence="2" key="1">
    <citation type="submission" date="2020-02" db="EMBL/GenBank/DDBJ databases">
        <authorList>
            <person name="Scholz U."/>
            <person name="Mascher M."/>
            <person name="Fiebig A."/>
        </authorList>
    </citation>
    <scope>NUCLEOTIDE SEQUENCE</scope>
</reference>
<protein>
    <recommendedName>
        <fullName evidence="1">Integrase catalytic domain-containing protein</fullName>
    </recommendedName>
</protein>
<dbReference type="Proteomes" id="UP000663760">
    <property type="component" value="Chromosome 11"/>
</dbReference>
<dbReference type="PANTHER" id="PTHR47266">
    <property type="entry name" value="ENDONUCLEASE-RELATED"/>
    <property type="match status" value="1"/>
</dbReference>
<name>A0A7I8L5I6_SPIIN</name>
<evidence type="ECO:0000313" key="3">
    <source>
        <dbReference type="Proteomes" id="UP000663760"/>
    </source>
</evidence>
<evidence type="ECO:0000313" key="2">
    <source>
        <dbReference type="EMBL" id="CAA7405271.1"/>
    </source>
</evidence>
<keyword evidence="3" id="KW-1185">Reference proteome</keyword>
<dbReference type="InterPro" id="IPR036397">
    <property type="entry name" value="RNaseH_sf"/>
</dbReference>
<dbReference type="Pfam" id="PF00665">
    <property type="entry name" value="rve"/>
    <property type="match status" value="1"/>
</dbReference>
<organism evidence="2 3">
    <name type="scientific">Spirodela intermedia</name>
    <name type="common">Intermediate duckweed</name>
    <dbReference type="NCBI Taxonomy" id="51605"/>
    <lineage>
        <taxon>Eukaryota</taxon>
        <taxon>Viridiplantae</taxon>
        <taxon>Streptophyta</taxon>
        <taxon>Embryophyta</taxon>
        <taxon>Tracheophyta</taxon>
        <taxon>Spermatophyta</taxon>
        <taxon>Magnoliopsida</taxon>
        <taxon>Liliopsida</taxon>
        <taxon>Araceae</taxon>
        <taxon>Lemnoideae</taxon>
        <taxon>Spirodela</taxon>
    </lineage>
</organism>
<evidence type="ECO:0000259" key="1">
    <source>
        <dbReference type="PROSITE" id="PS50994"/>
    </source>
</evidence>